<dbReference type="EMBL" id="JBHMEC010000016">
    <property type="protein sequence ID" value="MFB9150182.1"/>
    <property type="molecule type" value="Genomic_DNA"/>
</dbReference>
<keyword evidence="3" id="KW-0812">Transmembrane</keyword>
<reference evidence="4 5" key="1">
    <citation type="submission" date="2024-09" db="EMBL/GenBank/DDBJ databases">
        <authorList>
            <person name="Sun Q."/>
            <person name="Mori K."/>
        </authorList>
    </citation>
    <scope>NUCLEOTIDE SEQUENCE [LARGE SCALE GENOMIC DNA]</scope>
    <source>
        <strain evidence="4 5">CECT 9424</strain>
    </source>
</reference>
<keyword evidence="3" id="KW-0472">Membrane</keyword>
<dbReference type="RefSeq" id="WP_377069732.1">
    <property type="nucleotide sequence ID" value="NZ_JBHMEC010000016.1"/>
</dbReference>
<evidence type="ECO:0000313" key="5">
    <source>
        <dbReference type="Proteomes" id="UP001589670"/>
    </source>
</evidence>
<evidence type="ECO:0008006" key="6">
    <source>
        <dbReference type="Google" id="ProtNLM"/>
    </source>
</evidence>
<keyword evidence="5" id="KW-1185">Reference proteome</keyword>
<proteinExistence type="predicted"/>
<keyword evidence="3" id="KW-1133">Transmembrane helix</keyword>
<keyword evidence="1" id="KW-0175">Coiled coil</keyword>
<feature type="coiled-coil region" evidence="1">
    <location>
        <begin position="429"/>
        <end position="489"/>
    </location>
</feature>
<evidence type="ECO:0000313" key="4">
    <source>
        <dbReference type="EMBL" id="MFB9150182.1"/>
    </source>
</evidence>
<feature type="region of interest" description="Disordered" evidence="2">
    <location>
        <begin position="677"/>
        <end position="700"/>
    </location>
</feature>
<comment type="caution">
    <text evidence="4">The sequence shown here is derived from an EMBL/GenBank/DDBJ whole genome shotgun (WGS) entry which is preliminary data.</text>
</comment>
<feature type="transmembrane region" description="Helical" evidence="3">
    <location>
        <begin position="98"/>
        <end position="125"/>
    </location>
</feature>
<name>A0ABV5I0G4_9RHOB</name>
<organism evidence="4 5">
    <name type="scientific">Roseovarius ramblicola</name>
    <dbReference type="NCBI Taxonomy" id="2022336"/>
    <lineage>
        <taxon>Bacteria</taxon>
        <taxon>Pseudomonadati</taxon>
        <taxon>Pseudomonadota</taxon>
        <taxon>Alphaproteobacteria</taxon>
        <taxon>Rhodobacterales</taxon>
        <taxon>Roseobacteraceae</taxon>
        <taxon>Roseovarius</taxon>
    </lineage>
</organism>
<evidence type="ECO:0000256" key="2">
    <source>
        <dbReference type="SAM" id="MobiDB-lite"/>
    </source>
</evidence>
<gene>
    <name evidence="4" type="ORF">ACFFU4_10520</name>
</gene>
<evidence type="ECO:0000256" key="1">
    <source>
        <dbReference type="SAM" id="Coils"/>
    </source>
</evidence>
<evidence type="ECO:0000256" key="3">
    <source>
        <dbReference type="SAM" id="Phobius"/>
    </source>
</evidence>
<accession>A0ABV5I0G4</accession>
<feature type="compositionally biased region" description="Polar residues" evidence="2">
    <location>
        <begin position="690"/>
        <end position="700"/>
    </location>
</feature>
<dbReference type="Proteomes" id="UP001589670">
    <property type="component" value="Unassembled WGS sequence"/>
</dbReference>
<sequence>MAERQVTIRVKADGSNVVQTFRLMGKEGRRALGEIKGAATGQKLSFDDLNRTYRKTTGAANNFASGSRNVALQLSQVGQQTIATGNFMQSLAIQLPDLALGFGTVGIAAGVVAGVALPLVANALFDTEDKGKALKDQLKELDAATKSYQGAVERLRSPLTDLREEFGENANAARALFDIQRRRAQINVFTGLADTRQSLAAQIGASTGVLAEDVRQAAAEIERVEKRLAEIRSGNDDPSNPLEGVLLMDDLDQLGDIVERIREVREEMGISTQQAGELVAQFAEINKTAPPQDQLDAVRQLTELYFEAASANGELTDEENATLDVLEKLQTALLKVIAGTDQVTSNTGDGARNAREMADEMTRAASEALRFVGNLGTRSLVGLRAEVAALQGGGSRVAGQVARREADIRASGGFQAAMQGPEGLRRQAIEGLQRELQLTREAAQLDERRAEALRDLNETRAGGGAARSLSELNQAARQTDAIIRQAQQAAVGYSDVVAMLDEALRAGKISQEDYNRALEIARDRFSKVGDGARGAQDEFKAFARSALTDIDNIGDALDQLENRFISRGIDGILDGIFPSGKSGGGKGLLGLGGFLGFLDSGGPIRAGEYAVVGERRPEIVTGPANVIGGADTARMMGGGQVSVPIEVNIQKGAERDGVSRRRGPNGQEIIDIAVSDSISGGRQDGALSQRFGTQTKTVRR</sequence>
<protein>
    <recommendedName>
        <fullName evidence="6">Prophage tail length tape measure protein</fullName>
    </recommendedName>
</protein>